<sequence length="64" mass="6826">MGGYLLRRLALILPTLLGILLINFAIVQAAPGGPVDQAIAHLPVFSSPSRRAPCLLPARPRRVS</sequence>
<dbReference type="Proteomes" id="UP000194857">
    <property type="component" value="Unassembled WGS sequence"/>
</dbReference>
<name>A0A241XF61_PSEAI</name>
<reference evidence="1 2" key="1">
    <citation type="submission" date="2017-05" db="EMBL/GenBank/DDBJ databases">
        <authorList>
            <person name="Song R."/>
            <person name="Chenine A.L."/>
            <person name="Ruprecht R.M."/>
        </authorList>
    </citation>
    <scope>NUCLEOTIDE SEQUENCE [LARGE SCALE GENOMIC DNA]</scope>
    <source>
        <strain evidence="1 2">S567_C10_BS</strain>
    </source>
</reference>
<evidence type="ECO:0000313" key="1">
    <source>
        <dbReference type="EMBL" id="OTI54730.1"/>
    </source>
</evidence>
<evidence type="ECO:0008006" key="3">
    <source>
        <dbReference type="Google" id="ProtNLM"/>
    </source>
</evidence>
<gene>
    <name evidence="1" type="ORF">CAZ10_36640</name>
</gene>
<feature type="non-terminal residue" evidence="1">
    <location>
        <position position="64"/>
    </location>
</feature>
<accession>A0A241XF61</accession>
<dbReference type="EMBL" id="NFFZ01000041">
    <property type="protein sequence ID" value="OTI54730.1"/>
    <property type="molecule type" value="Genomic_DNA"/>
</dbReference>
<comment type="caution">
    <text evidence="1">The sequence shown here is derived from an EMBL/GenBank/DDBJ whole genome shotgun (WGS) entry which is preliminary data.</text>
</comment>
<proteinExistence type="predicted"/>
<protein>
    <recommendedName>
        <fullName evidence="3">Peptide ABC transporter permease</fullName>
    </recommendedName>
</protein>
<evidence type="ECO:0000313" key="2">
    <source>
        <dbReference type="Proteomes" id="UP000194857"/>
    </source>
</evidence>
<organism evidence="1 2">
    <name type="scientific">Pseudomonas aeruginosa</name>
    <dbReference type="NCBI Taxonomy" id="287"/>
    <lineage>
        <taxon>Bacteria</taxon>
        <taxon>Pseudomonadati</taxon>
        <taxon>Pseudomonadota</taxon>
        <taxon>Gammaproteobacteria</taxon>
        <taxon>Pseudomonadales</taxon>
        <taxon>Pseudomonadaceae</taxon>
        <taxon>Pseudomonas</taxon>
    </lineage>
</organism>
<dbReference type="AlphaFoldDB" id="A0A241XF61"/>